<dbReference type="CDD" id="cd10456">
    <property type="entry name" value="GIY-YIG_UPF0213"/>
    <property type="match status" value="1"/>
</dbReference>
<dbReference type="PROSITE" id="PS50164">
    <property type="entry name" value="GIY_YIG"/>
    <property type="match status" value="1"/>
</dbReference>
<dbReference type="SMART" id="SM00465">
    <property type="entry name" value="GIYc"/>
    <property type="match status" value="1"/>
</dbReference>
<protein>
    <submittedName>
        <fullName evidence="3">GIY-YIG nuclease superfamily protein</fullName>
    </submittedName>
</protein>
<dbReference type="InterPro" id="IPR000305">
    <property type="entry name" value="GIY-YIG_endonuc"/>
</dbReference>
<evidence type="ECO:0000313" key="4">
    <source>
        <dbReference type="Proteomes" id="UP000190140"/>
    </source>
</evidence>
<dbReference type="EMBL" id="MZGW01000001">
    <property type="protein sequence ID" value="OPJ56732.1"/>
    <property type="molecule type" value="Genomic_DNA"/>
</dbReference>
<dbReference type="AlphaFoldDB" id="A0A1V4I9R9"/>
<dbReference type="STRING" id="29349.CLOTH_00140"/>
<dbReference type="Gene3D" id="3.40.1440.10">
    <property type="entry name" value="GIY-YIG endonuclease"/>
    <property type="match status" value="1"/>
</dbReference>
<sequence length="82" mass="9976">MNYVYILECNDKTLYTGYTNNLERRIDTHNKGKGAKYTRYRLPVKLLYFETFSTKSEALKREYQIKKMTRKQKENIIKLKRS</sequence>
<dbReference type="PANTHER" id="PTHR34477">
    <property type="entry name" value="UPF0213 PROTEIN YHBQ"/>
    <property type="match status" value="1"/>
</dbReference>
<dbReference type="SUPFAM" id="SSF82771">
    <property type="entry name" value="GIY-YIG endonuclease"/>
    <property type="match status" value="1"/>
</dbReference>
<name>A0A1V4I9R9_9FIRM</name>
<reference evidence="3 4" key="1">
    <citation type="submission" date="2017-03" db="EMBL/GenBank/DDBJ databases">
        <title>Genome sequence of Clostridium thermoalcaliphilum DSM 7309.</title>
        <authorList>
            <person name="Poehlein A."/>
            <person name="Daniel R."/>
        </authorList>
    </citation>
    <scope>NUCLEOTIDE SEQUENCE [LARGE SCALE GENOMIC DNA]</scope>
    <source>
        <strain evidence="3 4">DSM 7309</strain>
    </source>
</reference>
<dbReference type="RefSeq" id="WP_079410024.1">
    <property type="nucleotide sequence ID" value="NZ_MZGW01000001.1"/>
</dbReference>
<dbReference type="OrthoDB" id="9807770at2"/>
<organism evidence="3 4">
    <name type="scientific">Alkalithermobacter paradoxus</name>
    <dbReference type="NCBI Taxonomy" id="29349"/>
    <lineage>
        <taxon>Bacteria</taxon>
        <taxon>Bacillati</taxon>
        <taxon>Bacillota</taxon>
        <taxon>Clostridia</taxon>
        <taxon>Peptostreptococcales</taxon>
        <taxon>Tepidibacteraceae</taxon>
        <taxon>Alkalithermobacter</taxon>
    </lineage>
</organism>
<comment type="similarity">
    <text evidence="1">Belongs to the UPF0213 family.</text>
</comment>
<gene>
    <name evidence="3" type="ORF">CLOTH_00140</name>
</gene>
<evidence type="ECO:0000259" key="2">
    <source>
        <dbReference type="PROSITE" id="PS50164"/>
    </source>
</evidence>
<dbReference type="PANTHER" id="PTHR34477:SF1">
    <property type="entry name" value="UPF0213 PROTEIN YHBQ"/>
    <property type="match status" value="1"/>
</dbReference>
<evidence type="ECO:0000313" key="3">
    <source>
        <dbReference type="EMBL" id="OPJ56732.1"/>
    </source>
</evidence>
<comment type="caution">
    <text evidence="3">The sequence shown here is derived from an EMBL/GenBank/DDBJ whole genome shotgun (WGS) entry which is preliminary data.</text>
</comment>
<feature type="domain" description="GIY-YIG" evidence="2">
    <location>
        <begin position="1"/>
        <end position="76"/>
    </location>
</feature>
<dbReference type="Pfam" id="PF01541">
    <property type="entry name" value="GIY-YIG"/>
    <property type="match status" value="1"/>
</dbReference>
<dbReference type="Proteomes" id="UP000190140">
    <property type="component" value="Unassembled WGS sequence"/>
</dbReference>
<proteinExistence type="inferred from homology"/>
<evidence type="ECO:0000256" key="1">
    <source>
        <dbReference type="ARBA" id="ARBA00007435"/>
    </source>
</evidence>
<dbReference type="InterPro" id="IPR050190">
    <property type="entry name" value="UPF0213_domain"/>
</dbReference>
<accession>A0A1V4I9R9</accession>
<keyword evidence="4" id="KW-1185">Reference proteome</keyword>
<dbReference type="InterPro" id="IPR035901">
    <property type="entry name" value="GIY-YIG_endonuc_sf"/>
</dbReference>